<organism evidence="2 3">
    <name type="scientific">Alloalcanivorax venustensis ISO4</name>
    <dbReference type="NCBI Taxonomy" id="1177184"/>
    <lineage>
        <taxon>Bacteria</taxon>
        <taxon>Pseudomonadati</taxon>
        <taxon>Pseudomonadota</taxon>
        <taxon>Gammaproteobacteria</taxon>
        <taxon>Oceanospirillales</taxon>
        <taxon>Alcanivoracaceae</taxon>
        <taxon>Alloalcanivorax</taxon>
    </lineage>
</organism>
<keyword evidence="1" id="KW-0808">Transferase</keyword>
<feature type="site" description="Interaction with substrate rRNA" evidence="1">
    <location>
        <position position="4"/>
    </location>
</feature>
<feature type="binding site" evidence="1">
    <location>
        <position position="164"/>
    </location>
    <ligand>
        <name>S-adenosyl-L-methionine</name>
        <dbReference type="ChEBI" id="CHEBI:59789"/>
    </ligand>
</feature>
<comment type="caution">
    <text evidence="2">The sequence shown here is derived from an EMBL/GenBank/DDBJ whole genome shotgun (WGS) entry which is preliminary data.</text>
</comment>
<dbReference type="EC" id="2.1.1.266" evidence="1"/>
<sequence>MLSYRHSYHAGNFADVLKHLVQVSVLDHLLLKDKPFVVHDTHGGAGVYEVASEHMQKTGEYQEGIARLYGASTGLPAINRYLNLVGRFSRPGGLSHYPGSPAISAALLRDQDRLQVTELHSTDAALLEAHFRGDRRVRVYKQDAWAGVKALLPAAHKRGLVLVDPSYELSGDDRATVAGVREAVKRFNTGCFVVWYPMLQRRRADYLARGLMGLADKHLRVELNVLNDGAARGMTGSGLVVLNPPWTLAGQMEEALPFLHGKLSQGGGGYRLESDAGVLLEHAAR</sequence>
<dbReference type="PANTHER" id="PTHR37426:SF1">
    <property type="entry name" value="RIBOSOMAL RNA LARGE SUBUNIT METHYLTRANSFERASE J"/>
    <property type="match status" value="1"/>
</dbReference>
<feature type="binding site" evidence="1">
    <location>
        <position position="19"/>
    </location>
    <ligand>
        <name>S-adenosyl-L-methionine</name>
        <dbReference type="ChEBI" id="CHEBI:59789"/>
    </ligand>
</feature>
<dbReference type="Gene3D" id="3.40.50.150">
    <property type="entry name" value="Vaccinia Virus protein VP39"/>
    <property type="match status" value="1"/>
</dbReference>
<feature type="binding site" evidence="1">
    <location>
        <position position="42"/>
    </location>
    <ligand>
        <name>S-adenosyl-L-methionine</name>
        <dbReference type="ChEBI" id="CHEBI:59789"/>
    </ligand>
</feature>
<feature type="binding site" evidence="1">
    <location>
        <position position="118"/>
    </location>
    <ligand>
        <name>S-adenosyl-L-methionine</name>
        <dbReference type="ChEBI" id="CHEBI:59789"/>
    </ligand>
</feature>
<dbReference type="EMBL" id="ARXR01000004">
    <property type="protein sequence ID" value="MBF5052102.1"/>
    <property type="molecule type" value="Genomic_DNA"/>
</dbReference>
<dbReference type="HAMAP" id="MF_00934">
    <property type="entry name" value="23SrRNA_methyltr_J"/>
    <property type="match status" value="1"/>
</dbReference>
<dbReference type="Proteomes" id="UP000644441">
    <property type="component" value="Unassembled WGS sequence"/>
</dbReference>
<feature type="binding site" evidence="1">
    <location>
        <begin position="143"/>
        <end position="144"/>
    </location>
    <ligand>
        <name>S-adenosyl-L-methionine</name>
        <dbReference type="ChEBI" id="CHEBI:59789"/>
    </ligand>
</feature>
<name>A0ABS0AEW1_9GAMM</name>
<dbReference type="PANTHER" id="PTHR37426">
    <property type="entry name" value="RIBOSOMAL RNA LARGE SUBUNIT METHYLTRANSFERASE J"/>
    <property type="match status" value="1"/>
</dbReference>
<protein>
    <recommendedName>
        <fullName evidence="1">Ribosomal RNA large subunit methyltransferase J</fullName>
        <ecNumber evidence="1">2.1.1.266</ecNumber>
    </recommendedName>
    <alternativeName>
        <fullName evidence="1">23S rRNA (adenine(2030)-N6)-methyltransferase</fullName>
    </alternativeName>
    <alternativeName>
        <fullName evidence="1">23S rRNA m6A2030 methyltransferase</fullName>
    </alternativeName>
</protein>
<dbReference type="SUPFAM" id="SSF53335">
    <property type="entry name" value="S-adenosyl-L-methionine-dependent methyltransferases"/>
    <property type="match status" value="1"/>
</dbReference>
<keyword evidence="3" id="KW-1185">Reference proteome</keyword>
<dbReference type="Pfam" id="PF04378">
    <property type="entry name" value="RsmJ"/>
    <property type="match status" value="1"/>
</dbReference>
<evidence type="ECO:0000256" key="1">
    <source>
        <dbReference type="HAMAP-Rule" id="MF_00934"/>
    </source>
</evidence>
<gene>
    <name evidence="1" type="primary">rlmJ</name>
    <name evidence="2" type="ORF">ISO4_00704</name>
</gene>
<dbReference type="InterPro" id="IPR029063">
    <property type="entry name" value="SAM-dependent_MTases_sf"/>
</dbReference>
<reference evidence="2 3" key="1">
    <citation type="submission" date="2012-09" db="EMBL/GenBank/DDBJ databases">
        <title>Genome Sequence of alkane-degrading Bacterium Alcanivorax venustensis ISO4.</title>
        <authorList>
            <person name="Lai Q."/>
            <person name="Shao Z."/>
        </authorList>
    </citation>
    <scope>NUCLEOTIDE SEQUENCE [LARGE SCALE GENOMIC DNA]</scope>
    <source>
        <strain evidence="2 3">ISO4</strain>
    </source>
</reference>
<keyword evidence="1" id="KW-0489">Methyltransferase</keyword>
<proteinExistence type="inferred from homology"/>
<comment type="similarity">
    <text evidence="1">Belongs to the RlmJ family.</text>
</comment>
<comment type="subunit">
    <text evidence="1">Monomer.</text>
</comment>
<feature type="active site" description="Proton acceptor" evidence="1">
    <location>
        <position position="164"/>
    </location>
</feature>
<keyword evidence="1" id="KW-0698">rRNA processing</keyword>
<dbReference type="RefSeq" id="WP_194855181.1">
    <property type="nucleotide sequence ID" value="NZ_ARXR01000004.1"/>
</dbReference>
<comment type="catalytic activity">
    <reaction evidence="1">
        <text>adenosine(2030) in 23S rRNA + S-adenosyl-L-methionine = N(6)-methyladenosine(2030) in 23S rRNA + S-adenosyl-L-homocysteine + H(+)</text>
        <dbReference type="Rhea" id="RHEA:43736"/>
        <dbReference type="Rhea" id="RHEA-COMP:10668"/>
        <dbReference type="Rhea" id="RHEA-COMP:10669"/>
        <dbReference type="ChEBI" id="CHEBI:15378"/>
        <dbReference type="ChEBI" id="CHEBI:57856"/>
        <dbReference type="ChEBI" id="CHEBI:59789"/>
        <dbReference type="ChEBI" id="CHEBI:74411"/>
        <dbReference type="ChEBI" id="CHEBI:74449"/>
        <dbReference type="EC" id="2.1.1.266"/>
    </reaction>
</comment>
<keyword evidence="1" id="KW-0694">RNA-binding</keyword>
<dbReference type="InterPro" id="IPR007473">
    <property type="entry name" value="RlmJ"/>
</dbReference>
<evidence type="ECO:0000313" key="2">
    <source>
        <dbReference type="EMBL" id="MBF5052102.1"/>
    </source>
</evidence>
<keyword evidence="1" id="KW-0949">S-adenosyl-L-methionine</keyword>
<accession>A0ABS0AEW1</accession>
<feature type="binding site" evidence="1">
    <location>
        <position position="100"/>
    </location>
    <ligand>
        <name>S-adenosyl-L-methionine</name>
        <dbReference type="ChEBI" id="CHEBI:59789"/>
    </ligand>
</feature>
<comment type="function">
    <text evidence="1">Specifically methylates the adenine in position 2030 of 23S rRNA.</text>
</comment>
<evidence type="ECO:0000313" key="3">
    <source>
        <dbReference type="Proteomes" id="UP000644441"/>
    </source>
</evidence>